<dbReference type="PANTHER" id="PTHR30537:SF5">
    <property type="entry name" value="HTH-TYPE TRANSCRIPTIONAL ACTIVATOR TTDR-RELATED"/>
    <property type="match status" value="1"/>
</dbReference>
<protein>
    <submittedName>
        <fullName evidence="7">LysR family transcriptional regulator</fullName>
    </submittedName>
</protein>
<dbReference type="CDD" id="cd08422">
    <property type="entry name" value="PBP2_CrgA_like"/>
    <property type="match status" value="1"/>
</dbReference>
<organism evidence="7 8">
    <name type="scientific">Roseateles depolymerans</name>
    <dbReference type="NCBI Taxonomy" id="76731"/>
    <lineage>
        <taxon>Bacteria</taxon>
        <taxon>Pseudomonadati</taxon>
        <taxon>Pseudomonadota</taxon>
        <taxon>Betaproteobacteria</taxon>
        <taxon>Burkholderiales</taxon>
        <taxon>Sphaerotilaceae</taxon>
        <taxon>Roseateles</taxon>
    </lineage>
</organism>
<dbReference type="Pfam" id="PF00126">
    <property type="entry name" value="HTH_1"/>
    <property type="match status" value="1"/>
</dbReference>
<dbReference type="SUPFAM" id="SSF53850">
    <property type="entry name" value="Periplasmic binding protein-like II"/>
    <property type="match status" value="1"/>
</dbReference>
<evidence type="ECO:0000256" key="1">
    <source>
        <dbReference type="ARBA" id="ARBA00009437"/>
    </source>
</evidence>
<evidence type="ECO:0000256" key="3">
    <source>
        <dbReference type="ARBA" id="ARBA00023125"/>
    </source>
</evidence>
<evidence type="ECO:0000313" key="8">
    <source>
        <dbReference type="Proteomes" id="UP000249633"/>
    </source>
</evidence>
<reference evidence="7 8" key="1">
    <citation type="submission" date="2017-08" db="EMBL/GenBank/DDBJ databases">
        <title>Infants hospitalized years apart are colonized by the same room-sourced microbial strains.</title>
        <authorList>
            <person name="Brooks B."/>
            <person name="Olm M.R."/>
            <person name="Firek B.A."/>
            <person name="Baker R."/>
            <person name="Thomas B.C."/>
            <person name="Morowitz M.J."/>
            <person name="Banfield J.F."/>
        </authorList>
    </citation>
    <scope>NUCLEOTIDE SEQUENCE [LARGE SCALE GENOMIC DNA]</scope>
    <source>
        <strain evidence="7">S2_012_000_R2_81</strain>
    </source>
</reference>
<dbReference type="Pfam" id="PF03466">
    <property type="entry name" value="LysR_substrate"/>
    <property type="match status" value="1"/>
</dbReference>
<name>A0A2W5DQ07_9BURK</name>
<evidence type="ECO:0000256" key="2">
    <source>
        <dbReference type="ARBA" id="ARBA00023015"/>
    </source>
</evidence>
<comment type="caution">
    <text evidence="7">The sequence shown here is derived from an EMBL/GenBank/DDBJ whole genome shotgun (WGS) entry which is preliminary data.</text>
</comment>
<sequence>MNSRGRLSAASAAAGSRPTAGGRAAQGVDRVFIAVSGIQGGGATLETPNRRHNPLSIRFRVSSEDTMGRLEDLQTFARVVDTRSFSGAARLLGATKSAVSKQVARLEDELGSRLLLRTTRSVSPTPEGQAVYERALRLLEEAQALDDELAGRHDQPRGVLRLSTSTAFGNLQFTALMSEFCSRYPQLQVVLGLNDRYVDLAEEGFDLVLRLIAQPGPGLVARRLATIRYVLCASPAYLAAMGRPGSVAELAQHRCLRFGYLQAQDRWRFRHAELGDSEVLTQGALRFESGLMANSSESLRVAALAGMGLAVLPTYAIGPDLQAGRLEALLPGWQPWGGVADADALYAVYLPSRQPAPKVRALIDFMLEKLGDLPPWDRAAGSALSTG</sequence>
<gene>
    <name evidence="7" type="ORF">DI603_12720</name>
</gene>
<dbReference type="PRINTS" id="PR00039">
    <property type="entry name" value="HTHLYSR"/>
</dbReference>
<dbReference type="InterPro" id="IPR000847">
    <property type="entry name" value="LysR_HTH_N"/>
</dbReference>
<dbReference type="Gene3D" id="1.10.10.10">
    <property type="entry name" value="Winged helix-like DNA-binding domain superfamily/Winged helix DNA-binding domain"/>
    <property type="match status" value="1"/>
</dbReference>
<dbReference type="Gene3D" id="3.40.190.290">
    <property type="match status" value="1"/>
</dbReference>
<dbReference type="InterPro" id="IPR036390">
    <property type="entry name" value="WH_DNA-bd_sf"/>
</dbReference>
<dbReference type="EMBL" id="QFOD01000011">
    <property type="protein sequence ID" value="PZP31227.1"/>
    <property type="molecule type" value="Genomic_DNA"/>
</dbReference>
<keyword evidence="4" id="KW-0804">Transcription</keyword>
<dbReference type="InterPro" id="IPR036388">
    <property type="entry name" value="WH-like_DNA-bd_sf"/>
</dbReference>
<dbReference type="PROSITE" id="PS50931">
    <property type="entry name" value="HTH_LYSR"/>
    <property type="match status" value="1"/>
</dbReference>
<dbReference type="GO" id="GO:0003700">
    <property type="term" value="F:DNA-binding transcription factor activity"/>
    <property type="evidence" value="ECO:0007669"/>
    <property type="project" value="InterPro"/>
</dbReference>
<dbReference type="InterPro" id="IPR058163">
    <property type="entry name" value="LysR-type_TF_proteobact-type"/>
</dbReference>
<dbReference type="Proteomes" id="UP000249633">
    <property type="component" value="Unassembled WGS sequence"/>
</dbReference>
<evidence type="ECO:0000256" key="5">
    <source>
        <dbReference type="SAM" id="MobiDB-lite"/>
    </source>
</evidence>
<comment type="similarity">
    <text evidence="1">Belongs to the LysR transcriptional regulatory family.</text>
</comment>
<proteinExistence type="inferred from homology"/>
<dbReference type="InterPro" id="IPR005119">
    <property type="entry name" value="LysR_subst-bd"/>
</dbReference>
<keyword evidence="2" id="KW-0805">Transcription regulation</keyword>
<dbReference type="FunFam" id="1.10.10.10:FF:000001">
    <property type="entry name" value="LysR family transcriptional regulator"/>
    <property type="match status" value="1"/>
</dbReference>
<evidence type="ECO:0000313" key="7">
    <source>
        <dbReference type="EMBL" id="PZP31227.1"/>
    </source>
</evidence>
<accession>A0A2W5DQ07</accession>
<dbReference type="SUPFAM" id="SSF46785">
    <property type="entry name" value="Winged helix' DNA-binding domain"/>
    <property type="match status" value="1"/>
</dbReference>
<keyword evidence="3" id="KW-0238">DNA-binding</keyword>
<feature type="domain" description="HTH lysR-type" evidence="6">
    <location>
        <begin position="70"/>
        <end position="125"/>
    </location>
</feature>
<evidence type="ECO:0000256" key="4">
    <source>
        <dbReference type="ARBA" id="ARBA00023163"/>
    </source>
</evidence>
<dbReference type="AlphaFoldDB" id="A0A2W5DQ07"/>
<feature type="region of interest" description="Disordered" evidence="5">
    <location>
        <begin position="1"/>
        <end position="22"/>
    </location>
</feature>
<dbReference type="PANTHER" id="PTHR30537">
    <property type="entry name" value="HTH-TYPE TRANSCRIPTIONAL REGULATOR"/>
    <property type="match status" value="1"/>
</dbReference>
<evidence type="ECO:0000259" key="6">
    <source>
        <dbReference type="PROSITE" id="PS50931"/>
    </source>
</evidence>
<dbReference type="GO" id="GO:0003677">
    <property type="term" value="F:DNA binding"/>
    <property type="evidence" value="ECO:0007669"/>
    <property type="project" value="UniProtKB-KW"/>
</dbReference>